<feature type="transmembrane region" description="Helical" evidence="6">
    <location>
        <begin position="248"/>
        <end position="266"/>
    </location>
</feature>
<feature type="transmembrane region" description="Helical" evidence="6">
    <location>
        <begin position="164"/>
        <end position="186"/>
    </location>
</feature>
<dbReference type="PANTHER" id="PTHR23505:SF52">
    <property type="entry name" value="MAJOR FACILITATOR SUPERFAMILY PROTEIN"/>
    <property type="match status" value="1"/>
</dbReference>
<keyword evidence="3 6" id="KW-0812">Transmembrane</keyword>
<keyword evidence="4 6" id="KW-1133">Transmembrane helix</keyword>
<evidence type="ECO:0000256" key="6">
    <source>
        <dbReference type="SAM" id="Phobius"/>
    </source>
</evidence>
<dbReference type="Pfam" id="PF07690">
    <property type="entry name" value="MFS_1"/>
    <property type="match status" value="1"/>
</dbReference>
<feature type="transmembrane region" description="Helical" evidence="6">
    <location>
        <begin position="342"/>
        <end position="362"/>
    </location>
</feature>
<evidence type="ECO:0000256" key="2">
    <source>
        <dbReference type="ARBA" id="ARBA00022448"/>
    </source>
</evidence>
<evidence type="ECO:0000259" key="7">
    <source>
        <dbReference type="PROSITE" id="PS50850"/>
    </source>
</evidence>
<dbReference type="InterPro" id="IPR011701">
    <property type="entry name" value="MFS"/>
</dbReference>
<dbReference type="InterPro" id="IPR020846">
    <property type="entry name" value="MFS_dom"/>
</dbReference>
<feature type="transmembrane region" description="Helical" evidence="6">
    <location>
        <begin position="278"/>
        <end position="296"/>
    </location>
</feature>
<dbReference type="Proteomes" id="UP001232750">
    <property type="component" value="Unassembled WGS sequence"/>
</dbReference>
<dbReference type="Gene3D" id="1.20.1250.20">
    <property type="entry name" value="MFS general substrate transporter like domains"/>
    <property type="match status" value="2"/>
</dbReference>
<proteinExistence type="predicted"/>
<dbReference type="PANTHER" id="PTHR23505">
    <property type="entry name" value="SPINSTER"/>
    <property type="match status" value="1"/>
</dbReference>
<name>A0ABT7DP38_9ACTN</name>
<dbReference type="SUPFAM" id="SSF103473">
    <property type="entry name" value="MFS general substrate transporter"/>
    <property type="match status" value="1"/>
</dbReference>
<keyword evidence="2" id="KW-0813">Transport</keyword>
<evidence type="ECO:0000256" key="4">
    <source>
        <dbReference type="ARBA" id="ARBA00022989"/>
    </source>
</evidence>
<dbReference type="InterPro" id="IPR036259">
    <property type="entry name" value="MFS_trans_sf"/>
</dbReference>
<feature type="transmembrane region" description="Helical" evidence="6">
    <location>
        <begin position="104"/>
        <end position="124"/>
    </location>
</feature>
<organism evidence="8 9">
    <name type="scientific">Gordonibacter faecis</name>
    <dbReference type="NCBI Taxonomy" id="3047475"/>
    <lineage>
        <taxon>Bacteria</taxon>
        <taxon>Bacillati</taxon>
        <taxon>Actinomycetota</taxon>
        <taxon>Coriobacteriia</taxon>
        <taxon>Eggerthellales</taxon>
        <taxon>Eggerthellaceae</taxon>
        <taxon>Gordonibacter</taxon>
    </lineage>
</organism>
<feature type="domain" description="Major facilitator superfamily (MFS) profile" evidence="7">
    <location>
        <begin position="13"/>
        <end position="392"/>
    </location>
</feature>
<feature type="transmembrane region" description="Helical" evidence="6">
    <location>
        <begin position="302"/>
        <end position="321"/>
    </location>
</feature>
<feature type="transmembrane region" description="Helical" evidence="6">
    <location>
        <begin position="50"/>
        <end position="69"/>
    </location>
</feature>
<evidence type="ECO:0000313" key="8">
    <source>
        <dbReference type="EMBL" id="MDJ1650296.1"/>
    </source>
</evidence>
<evidence type="ECO:0000313" key="9">
    <source>
        <dbReference type="Proteomes" id="UP001232750"/>
    </source>
</evidence>
<feature type="transmembrane region" description="Helical" evidence="6">
    <location>
        <begin position="368"/>
        <end position="388"/>
    </location>
</feature>
<protein>
    <submittedName>
        <fullName evidence="8">MFS transporter</fullName>
    </submittedName>
</protein>
<keyword evidence="9" id="KW-1185">Reference proteome</keyword>
<dbReference type="PROSITE" id="PS50850">
    <property type="entry name" value="MFS"/>
    <property type="match status" value="1"/>
</dbReference>
<keyword evidence="5 6" id="KW-0472">Membrane</keyword>
<comment type="caution">
    <text evidence="8">The sequence shown here is derived from an EMBL/GenBank/DDBJ whole genome shotgun (WGS) entry which is preliminary data.</text>
</comment>
<dbReference type="CDD" id="cd06174">
    <property type="entry name" value="MFS"/>
    <property type="match status" value="1"/>
</dbReference>
<evidence type="ECO:0000256" key="3">
    <source>
        <dbReference type="ARBA" id="ARBA00022692"/>
    </source>
</evidence>
<reference evidence="8 9" key="1">
    <citation type="submission" date="2023-05" db="EMBL/GenBank/DDBJ databases">
        <title>Gordonibacter KGMB12511T sp. nov., isolated from faeces of healthy Korean.</title>
        <authorList>
            <person name="Kim H.S."/>
            <person name="Kim J.-S."/>
            <person name="Suh M.K."/>
            <person name="Eom M.K."/>
            <person name="Do H.E."/>
            <person name="Lee J.-S."/>
        </authorList>
    </citation>
    <scope>NUCLEOTIDE SEQUENCE [LARGE SCALE GENOMIC DNA]</scope>
    <source>
        <strain evidence="8 9">KGMB12511</strain>
    </source>
</reference>
<dbReference type="EMBL" id="JASJEU010000012">
    <property type="protein sequence ID" value="MDJ1650296.1"/>
    <property type="molecule type" value="Genomic_DNA"/>
</dbReference>
<dbReference type="InterPro" id="IPR044770">
    <property type="entry name" value="MFS_spinster-like"/>
</dbReference>
<accession>A0ABT7DP38</accession>
<feature type="transmembrane region" description="Helical" evidence="6">
    <location>
        <begin position="81"/>
        <end position="98"/>
    </location>
</feature>
<comment type="subcellular location">
    <subcellularLocation>
        <location evidence="1">Cell membrane</location>
        <topology evidence="1">Multi-pass membrane protein</topology>
    </subcellularLocation>
</comment>
<feature type="transmembrane region" description="Helical" evidence="6">
    <location>
        <begin position="12"/>
        <end position="38"/>
    </location>
</feature>
<feature type="transmembrane region" description="Helical" evidence="6">
    <location>
        <begin position="136"/>
        <end position="158"/>
    </location>
</feature>
<evidence type="ECO:0000256" key="5">
    <source>
        <dbReference type="ARBA" id="ARBA00023136"/>
    </source>
</evidence>
<dbReference type="RefSeq" id="WP_283831649.1">
    <property type="nucleotide sequence ID" value="NZ_JASJEU010000012.1"/>
</dbReference>
<sequence length="412" mass="43472">MKGNEQALSPKRWIAVICIGLMHASLMGALMIPGAYASVFIGEWGVPQELFVQLTMISFLTGAIFSIPMGMLADRYGVTKVLGIGMVISLVASIARIFCTDFWPLYASCFAMGIGLAGMNANSVKFLRAWFSEKQVTTAMTLYVSGAGIGVTVAMGVASQVPDLGPAFTGASVVFAVACIIWFAFARMPKGVEVMKDEYSMTAVKSVLSNKTLLLVSLAMVFSMTASASYAGNVPIALQGKGLDPVTAAAWASLINLCGMPSNWIIGPVADFIKRIKPVMAVSSFLGSALLIAAWVAPVGDYSLPLFLIGAFVTWGNVALIKGSVGMIPTIKPEYMGTAGGIQTFFQNLAAFIIPSFILTPLCGGDMALFFVYCGVAVILAGVTMMLAPELGLKGKIHQEEEAELEAVSRSA</sequence>
<gene>
    <name evidence="8" type="ORF">QNJ86_05755</name>
</gene>
<evidence type="ECO:0000256" key="1">
    <source>
        <dbReference type="ARBA" id="ARBA00004651"/>
    </source>
</evidence>
<feature type="transmembrane region" description="Helical" evidence="6">
    <location>
        <begin position="207"/>
        <end position="228"/>
    </location>
</feature>